<keyword evidence="3" id="KW-1185">Reference proteome</keyword>
<dbReference type="EMBL" id="JAEKJY010000001">
    <property type="protein sequence ID" value="MBN8234665.1"/>
    <property type="molecule type" value="Genomic_DNA"/>
</dbReference>
<evidence type="ECO:0000313" key="2">
    <source>
        <dbReference type="EMBL" id="MBN8234665.1"/>
    </source>
</evidence>
<reference evidence="2 3" key="1">
    <citation type="submission" date="2020-12" db="EMBL/GenBank/DDBJ databases">
        <title>Oil enriched cultivation method for isolating marine PHA-producing bacteria.</title>
        <authorList>
            <person name="Zheng W."/>
            <person name="Yu S."/>
            <person name="Huang Y."/>
        </authorList>
    </citation>
    <scope>NUCLEOTIDE SEQUENCE [LARGE SCALE GENOMIC DNA]</scope>
    <source>
        <strain evidence="2 3">SY-2-6</strain>
    </source>
</reference>
<name>A0ABS3DTJ7_9BACI</name>
<gene>
    <name evidence="2" type="ORF">JF544_05360</name>
</gene>
<keyword evidence="1" id="KW-1133">Transmembrane helix</keyword>
<dbReference type="Proteomes" id="UP000663970">
    <property type="component" value="Unassembled WGS sequence"/>
</dbReference>
<dbReference type="RefSeq" id="WP_206932801.1">
    <property type="nucleotide sequence ID" value="NZ_JAEKJY010000001.1"/>
</dbReference>
<keyword evidence="1" id="KW-0812">Transmembrane</keyword>
<sequence>METYMSGVSEEDRAVWEDLNMYQDGDRPSEAALLFFEVITAPDRETAVEQKLAAFREGLSSTPAEQVLLDWEDLEPVVMHVYDSVDTKQLREALEQHHLQPTTDTAASASAMVDAFVQGTDEGVSLTGMAAGVGGFILAVLFYVGVRKHPSRSKIRHTIKEHNS</sequence>
<organism evidence="2 3">
    <name type="scientific">Halobacillus kuroshimensis</name>
    <dbReference type="NCBI Taxonomy" id="302481"/>
    <lineage>
        <taxon>Bacteria</taxon>
        <taxon>Bacillati</taxon>
        <taxon>Bacillota</taxon>
        <taxon>Bacilli</taxon>
        <taxon>Bacillales</taxon>
        <taxon>Bacillaceae</taxon>
        <taxon>Halobacillus</taxon>
    </lineage>
</organism>
<keyword evidence="1" id="KW-0472">Membrane</keyword>
<evidence type="ECO:0000256" key="1">
    <source>
        <dbReference type="SAM" id="Phobius"/>
    </source>
</evidence>
<comment type="caution">
    <text evidence="2">The sequence shown here is derived from an EMBL/GenBank/DDBJ whole genome shotgun (WGS) entry which is preliminary data.</text>
</comment>
<evidence type="ECO:0000313" key="3">
    <source>
        <dbReference type="Proteomes" id="UP000663970"/>
    </source>
</evidence>
<proteinExistence type="predicted"/>
<accession>A0ABS3DTJ7</accession>
<protein>
    <submittedName>
        <fullName evidence="2">Uncharacterized protein</fullName>
    </submittedName>
</protein>
<feature type="transmembrane region" description="Helical" evidence="1">
    <location>
        <begin position="126"/>
        <end position="146"/>
    </location>
</feature>